<accession>A0AAE0FB88</accession>
<evidence type="ECO:0000256" key="1">
    <source>
        <dbReference type="SAM" id="MobiDB-lite"/>
    </source>
</evidence>
<comment type="caution">
    <text evidence="2">The sequence shown here is derived from an EMBL/GenBank/DDBJ whole genome shotgun (WGS) entry which is preliminary data.</text>
</comment>
<protein>
    <submittedName>
        <fullName evidence="2">Uncharacterized protein</fullName>
    </submittedName>
</protein>
<organism evidence="2 3">
    <name type="scientific">Cymbomonas tetramitiformis</name>
    <dbReference type="NCBI Taxonomy" id="36881"/>
    <lineage>
        <taxon>Eukaryota</taxon>
        <taxon>Viridiplantae</taxon>
        <taxon>Chlorophyta</taxon>
        <taxon>Pyramimonadophyceae</taxon>
        <taxon>Pyramimonadales</taxon>
        <taxon>Pyramimonadaceae</taxon>
        <taxon>Cymbomonas</taxon>
    </lineage>
</organism>
<dbReference type="EMBL" id="LGRX02021633">
    <property type="protein sequence ID" value="KAK3256464.1"/>
    <property type="molecule type" value="Genomic_DNA"/>
</dbReference>
<sequence>MPEHFATKAVVRACAMPRRHRWCRHKHRRLSTDDARGINRHAGVQFSTRDGPATAAITRVAPWLPLLATWHGRQKKRGAERGGCPHARECIAIYASCPTPQACRGGQCTKEEHGGEAVLGRVRDGEQKVPAASRRACSSSVISATQRIATFSLWPRFKPHEALEVGGNAEVEQGERGKMPGQAKSGPLEDCFAPPESVLQYLGGLAQPISILREVHSLKG</sequence>
<dbReference type="AlphaFoldDB" id="A0AAE0FB88"/>
<gene>
    <name evidence="2" type="ORF">CYMTET_34402</name>
</gene>
<feature type="region of interest" description="Disordered" evidence="1">
    <location>
        <begin position="168"/>
        <end position="188"/>
    </location>
</feature>
<evidence type="ECO:0000313" key="2">
    <source>
        <dbReference type="EMBL" id="KAK3256464.1"/>
    </source>
</evidence>
<proteinExistence type="predicted"/>
<reference evidence="2 3" key="1">
    <citation type="journal article" date="2015" name="Genome Biol. Evol.">
        <title>Comparative Genomics of a Bacterivorous Green Alga Reveals Evolutionary Causalities and Consequences of Phago-Mixotrophic Mode of Nutrition.</title>
        <authorList>
            <person name="Burns J.A."/>
            <person name="Paasch A."/>
            <person name="Narechania A."/>
            <person name="Kim E."/>
        </authorList>
    </citation>
    <scope>NUCLEOTIDE SEQUENCE [LARGE SCALE GENOMIC DNA]</scope>
    <source>
        <strain evidence="2 3">PLY_AMNH</strain>
    </source>
</reference>
<name>A0AAE0FB88_9CHLO</name>
<keyword evidence="3" id="KW-1185">Reference proteome</keyword>
<dbReference type="Proteomes" id="UP001190700">
    <property type="component" value="Unassembled WGS sequence"/>
</dbReference>
<evidence type="ECO:0000313" key="3">
    <source>
        <dbReference type="Proteomes" id="UP001190700"/>
    </source>
</evidence>